<dbReference type="Proteomes" id="UP000054785">
    <property type="component" value="Unassembled WGS sequence"/>
</dbReference>
<proteinExistence type="predicted"/>
<feature type="region of interest" description="Disordered" evidence="1">
    <location>
        <begin position="792"/>
        <end position="825"/>
    </location>
</feature>
<reference evidence="2 3" key="1">
    <citation type="submission" date="2015-11" db="EMBL/GenBank/DDBJ databases">
        <title>Genomic analysis of 38 Legionella species identifies large and diverse effector repertoires.</title>
        <authorList>
            <person name="Burstein D."/>
            <person name="Amaro F."/>
            <person name="Zusman T."/>
            <person name="Lifshitz Z."/>
            <person name="Cohen O."/>
            <person name="Gilbert J.A."/>
            <person name="Pupko T."/>
            <person name="Shuman H.A."/>
            <person name="Segal G."/>
        </authorList>
    </citation>
    <scope>NUCLEOTIDE SEQUENCE [LARGE SCALE GENOMIC DNA]</scope>
    <source>
        <strain evidence="2 3">ATCC 49504</strain>
    </source>
</reference>
<comment type="caution">
    <text evidence="2">The sequence shown here is derived from an EMBL/GenBank/DDBJ whole genome shotgun (WGS) entry which is preliminary data.</text>
</comment>
<dbReference type="RefSeq" id="WP_058387107.1">
    <property type="nucleotide sequence ID" value="NZ_LNYC01000056.1"/>
</dbReference>
<sequence length="825" mass="92972">MPKLRTLEKHLSHPLARHIPETVWYSRYFECEALDAELQRMEGSLETASLPLQPVERPLKSLLCMLYGHREHGVEAVLAASRAMGCDDLSIFIAGACVGRTDLLHALGQAMALEPHRQAIQAENYYLYWIVAVAGHLEILKHFESLMSEEQQMEAIKVLNYYGYAATAACGHLDILKHLESRMSEAQKLEALLAGDYGAYSSAATENHPEILEHFENRMSDAQKREALQTDDYGMYRYTAAHGHLDILKHLENQMSEAQVLEALQAGNYFAYRIAAACSRQLVLEHLHRKPLIFAWAEMHMREYGHHVRPYAEARLQEWQEASEAFAASNPNGVFTLNATDARLAFYVARHLIRENTEEALEHLRFLMRIPGVAVLAHRAVTPNETNELLRLALATENEAAAAILLTLAPVRILAEENQFYVHEMQGGLDLRALAEDRESSMRVLTKAEQKRIRRIHAHYGEVLQFTGAENLLEILRERLRERCLDHPACITVNDTTIHLPLTWNEFLEMPLEQDAREAALKAYHAHPAHTALRWLLRPNPWMAENAAYVEGNPALHTGYSTFENYHTLIGLLWLAASDENTPATDGHTLEGRIEHFIRELALIGRAHNWDRTRPVQRADGTEAREEYDNVKEGDMPSCYSGVNRRLFQSVIGHPFMHPFGNDILEAELRDFARSHFLQQLTADKRAHLLDAEEAIANLEPLTGDQLEAMESLNISEEKGRAFIDSLQKKYAEEWTPACSAFLQDWLVLPRAGITTHVSSLWMLTDFSNLLRSPAPVDSPSAAREGFFATTNSAASSGRQASSDNGDGYTDISCQSPGSSSQSRG</sequence>
<accession>A0A0W0TTL9</accession>
<evidence type="ECO:0000256" key="1">
    <source>
        <dbReference type="SAM" id="MobiDB-lite"/>
    </source>
</evidence>
<organism evidence="2 3">
    <name type="scientific">Legionella geestiana</name>
    <dbReference type="NCBI Taxonomy" id="45065"/>
    <lineage>
        <taxon>Bacteria</taxon>
        <taxon>Pseudomonadati</taxon>
        <taxon>Pseudomonadota</taxon>
        <taxon>Gammaproteobacteria</taxon>
        <taxon>Legionellales</taxon>
        <taxon>Legionellaceae</taxon>
        <taxon>Legionella</taxon>
    </lineage>
</organism>
<feature type="compositionally biased region" description="Polar residues" evidence="1">
    <location>
        <begin position="792"/>
        <end position="805"/>
    </location>
</feature>
<dbReference type="PATRIC" id="fig|45065.4.peg.1587"/>
<keyword evidence="3" id="KW-1185">Reference proteome</keyword>
<feature type="compositionally biased region" description="Low complexity" evidence="1">
    <location>
        <begin position="813"/>
        <end position="825"/>
    </location>
</feature>
<dbReference type="AlphaFoldDB" id="A0A0W0TTL9"/>
<evidence type="ECO:0000313" key="2">
    <source>
        <dbReference type="EMBL" id="KTC98776.1"/>
    </source>
</evidence>
<gene>
    <name evidence="2" type="ORF">Lgee_1465</name>
</gene>
<dbReference type="InterPro" id="IPR036770">
    <property type="entry name" value="Ankyrin_rpt-contain_sf"/>
</dbReference>
<protein>
    <submittedName>
        <fullName evidence="2">Ankyrin repeat family transporter protein</fullName>
    </submittedName>
</protein>
<name>A0A0W0TTL9_9GAMM</name>
<dbReference type="EMBL" id="LNYC01000056">
    <property type="protein sequence ID" value="KTC98776.1"/>
    <property type="molecule type" value="Genomic_DNA"/>
</dbReference>
<dbReference type="SUPFAM" id="SSF140860">
    <property type="entry name" value="Pseudo ankyrin repeat-like"/>
    <property type="match status" value="1"/>
</dbReference>
<dbReference type="STRING" id="45065.Lgee_1465"/>
<dbReference type="Gene3D" id="1.25.40.20">
    <property type="entry name" value="Ankyrin repeat-containing domain"/>
    <property type="match status" value="1"/>
</dbReference>
<evidence type="ECO:0000313" key="3">
    <source>
        <dbReference type="Proteomes" id="UP000054785"/>
    </source>
</evidence>